<protein>
    <submittedName>
        <fullName evidence="1">Unnamed protein product</fullName>
    </submittedName>
</protein>
<evidence type="ECO:0000313" key="1">
    <source>
        <dbReference type="EMBL" id="GMF03184.1"/>
    </source>
</evidence>
<proteinExistence type="predicted"/>
<keyword evidence="2" id="KW-1185">Reference proteome</keyword>
<accession>A0ACB5U6X2</accession>
<comment type="caution">
    <text evidence="1">The sequence shown here is derived from an EMBL/GenBank/DDBJ whole genome shotgun (WGS) entry which is preliminary data.</text>
</comment>
<sequence length="135" mass="15716">MLIDTLSSGIPKIPDFNLSSKVFLIKTTTDTSEKLKLINEVEQQIKSDNMAPYYEYLVKTIKLDGLKWDQLLFDEMTLKNTTDIKELKDKIEELKEDDEGESEIVNWWIKISDYYAKIGDAKNSVKILKDIKQIH</sequence>
<organism evidence="1 2">
    <name type="scientific">Candida boidinii</name>
    <name type="common">Yeast</name>
    <dbReference type="NCBI Taxonomy" id="5477"/>
    <lineage>
        <taxon>Eukaryota</taxon>
        <taxon>Fungi</taxon>
        <taxon>Dikarya</taxon>
        <taxon>Ascomycota</taxon>
        <taxon>Saccharomycotina</taxon>
        <taxon>Pichiomycetes</taxon>
        <taxon>Pichiales</taxon>
        <taxon>Pichiaceae</taxon>
        <taxon>Ogataea</taxon>
        <taxon>Ogataea/Candida clade</taxon>
    </lineage>
</organism>
<name>A0ACB5U6X2_CANBO</name>
<gene>
    <name evidence="1" type="ORF">Cboi01_000627200</name>
</gene>
<reference evidence="1" key="1">
    <citation type="submission" date="2023-04" db="EMBL/GenBank/DDBJ databases">
        <title>Candida boidinii NBRC 1967.</title>
        <authorList>
            <person name="Ichikawa N."/>
            <person name="Sato H."/>
            <person name="Tonouchi N."/>
        </authorList>
    </citation>
    <scope>NUCLEOTIDE SEQUENCE</scope>
    <source>
        <strain evidence="1">NBRC 1967</strain>
    </source>
</reference>
<dbReference type="Proteomes" id="UP001165101">
    <property type="component" value="Unassembled WGS sequence"/>
</dbReference>
<evidence type="ECO:0000313" key="2">
    <source>
        <dbReference type="Proteomes" id="UP001165101"/>
    </source>
</evidence>
<dbReference type="EMBL" id="BSXV01005991">
    <property type="protein sequence ID" value="GMF03184.1"/>
    <property type="molecule type" value="Genomic_DNA"/>
</dbReference>